<evidence type="ECO:0000313" key="1">
    <source>
        <dbReference type="EMBL" id="GGZ83350.1"/>
    </source>
</evidence>
<proteinExistence type="predicted"/>
<dbReference type="RefSeq" id="WP_190057138.1">
    <property type="nucleotide sequence ID" value="NZ_BMWH01000006.1"/>
</dbReference>
<name>A0A918R3M0_9ACTN</name>
<dbReference type="InterPro" id="IPR035959">
    <property type="entry name" value="RutC-like_sf"/>
</dbReference>
<dbReference type="SUPFAM" id="SSF55298">
    <property type="entry name" value="YjgF-like"/>
    <property type="match status" value="1"/>
</dbReference>
<organism evidence="1 2">
    <name type="scientific">Streptomyces echinoruber</name>
    <dbReference type="NCBI Taxonomy" id="68898"/>
    <lineage>
        <taxon>Bacteria</taxon>
        <taxon>Bacillati</taxon>
        <taxon>Actinomycetota</taxon>
        <taxon>Actinomycetes</taxon>
        <taxon>Kitasatosporales</taxon>
        <taxon>Streptomycetaceae</taxon>
        <taxon>Streptomyces</taxon>
    </lineage>
</organism>
<dbReference type="Proteomes" id="UP000623010">
    <property type="component" value="Unassembled WGS sequence"/>
</dbReference>
<gene>
    <name evidence="1" type="ORF">GCM10010389_21460</name>
</gene>
<dbReference type="Gene3D" id="3.30.1330.40">
    <property type="entry name" value="RutC-like"/>
    <property type="match status" value="1"/>
</dbReference>
<accession>A0A918R3M0</accession>
<dbReference type="EMBL" id="BMWH01000006">
    <property type="protein sequence ID" value="GGZ83350.1"/>
    <property type="molecule type" value="Genomic_DNA"/>
</dbReference>
<dbReference type="PANTHER" id="PTHR43857:SF1">
    <property type="entry name" value="YJGH FAMILY PROTEIN"/>
    <property type="match status" value="1"/>
</dbReference>
<reference evidence="1" key="2">
    <citation type="submission" date="2020-09" db="EMBL/GenBank/DDBJ databases">
        <authorList>
            <person name="Sun Q."/>
            <person name="Ohkuma M."/>
        </authorList>
    </citation>
    <scope>NUCLEOTIDE SEQUENCE</scope>
    <source>
        <strain evidence="1">JCM 5016</strain>
    </source>
</reference>
<protein>
    <submittedName>
        <fullName evidence="1">Enamine deaminase RidA</fullName>
    </submittedName>
</protein>
<dbReference type="AlphaFoldDB" id="A0A918R3M0"/>
<dbReference type="PANTHER" id="PTHR43857">
    <property type="entry name" value="BLR7761 PROTEIN"/>
    <property type="match status" value="1"/>
</dbReference>
<dbReference type="CDD" id="cd00448">
    <property type="entry name" value="YjgF_YER057c_UK114_family"/>
    <property type="match status" value="1"/>
</dbReference>
<comment type="caution">
    <text evidence="1">The sequence shown here is derived from an EMBL/GenBank/DDBJ whole genome shotgun (WGS) entry which is preliminary data.</text>
</comment>
<evidence type="ECO:0000313" key="2">
    <source>
        <dbReference type="Proteomes" id="UP000623010"/>
    </source>
</evidence>
<dbReference type="InterPro" id="IPR006175">
    <property type="entry name" value="YjgF/YER057c/UK114"/>
</dbReference>
<keyword evidence="2" id="KW-1185">Reference proteome</keyword>
<sequence>MAVETIDPPGLPKPDGWRQLAVGTGSRVVFLSGQVARTAAGEPVGTGDLAAQTEQVYLNIATGLAAAGATFDDVLRLTMYVVDWSLPKWADITEGARRAAARLGADVVRPTTLIGVATLAEPDFLIEIEATAVVS</sequence>
<reference evidence="1" key="1">
    <citation type="journal article" date="2014" name="Int. J. Syst. Evol. Microbiol.">
        <title>Complete genome sequence of Corynebacterium casei LMG S-19264T (=DSM 44701T), isolated from a smear-ripened cheese.</title>
        <authorList>
            <consortium name="US DOE Joint Genome Institute (JGI-PGF)"/>
            <person name="Walter F."/>
            <person name="Albersmeier A."/>
            <person name="Kalinowski J."/>
            <person name="Ruckert C."/>
        </authorList>
    </citation>
    <scope>NUCLEOTIDE SEQUENCE</scope>
    <source>
        <strain evidence="1">JCM 5016</strain>
    </source>
</reference>
<dbReference type="Pfam" id="PF01042">
    <property type="entry name" value="Ribonuc_L-PSP"/>
    <property type="match status" value="1"/>
</dbReference>